<sequence>MQAQEFNPQVVVETTPDAPVSVPVPTSQELPFNQVRLSDGRLVEMREMIGSDEMIVAGQLGGVFEPNGAGAVIFQSCLIVRTIVKVDGMEPPRFRNYEGVRDFLAGFKGKDYTKIKKLFEKLNGDGEGNA</sequence>
<evidence type="ECO:0000313" key="2">
    <source>
        <dbReference type="Proteomes" id="UP000027931"/>
    </source>
</evidence>
<dbReference type="AlphaFoldDB" id="A0A074LR70"/>
<proteinExistence type="predicted"/>
<keyword evidence="2" id="KW-1185">Reference proteome</keyword>
<dbReference type="EMBL" id="JMIR01000015">
    <property type="protein sequence ID" value="KEO82995.1"/>
    <property type="molecule type" value="Genomic_DNA"/>
</dbReference>
<evidence type="ECO:0008006" key="3">
    <source>
        <dbReference type="Google" id="ProtNLM"/>
    </source>
</evidence>
<dbReference type="RefSeq" id="WP_038088467.1">
    <property type="nucleotide sequence ID" value="NZ_JMIR01000015.1"/>
</dbReference>
<evidence type="ECO:0000313" key="1">
    <source>
        <dbReference type="EMBL" id="KEO82995.1"/>
    </source>
</evidence>
<reference evidence="1 2" key="1">
    <citation type="journal article" date="2013" name="Int. J. Syst. Evol. Microbiol.">
        <title>Tumebacillus flagellatus sp. nov., an alpha-amylase/pullulanase-producing bacterium isolated from cassava wastewater.</title>
        <authorList>
            <person name="Wang Q."/>
            <person name="Xie N."/>
            <person name="Qin Y."/>
            <person name="Shen N."/>
            <person name="Zhu J."/>
            <person name="Mi H."/>
            <person name="Huang R."/>
        </authorList>
    </citation>
    <scope>NUCLEOTIDE SEQUENCE [LARGE SCALE GENOMIC DNA]</scope>
    <source>
        <strain evidence="1 2">GST4</strain>
    </source>
</reference>
<dbReference type="Proteomes" id="UP000027931">
    <property type="component" value="Unassembled WGS sequence"/>
</dbReference>
<dbReference type="OrthoDB" id="6057390at2"/>
<dbReference type="STRING" id="1157490.EL26_11940"/>
<protein>
    <recommendedName>
        <fullName evidence="3">Phage protein</fullName>
    </recommendedName>
</protein>
<dbReference type="eggNOG" id="ENOG502ZFC3">
    <property type="taxonomic scope" value="Bacteria"/>
</dbReference>
<name>A0A074LR70_9BACL</name>
<organism evidence="1 2">
    <name type="scientific">Tumebacillus flagellatus</name>
    <dbReference type="NCBI Taxonomy" id="1157490"/>
    <lineage>
        <taxon>Bacteria</taxon>
        <taxon>Bacillati</taxon>
        <taxon>Bacillota</taxon>
        <taxon>Bacilli</taxon>
        <taxon>Bacillales</taxon>
        <taxon>Alicyclobacillaceae</taxon>
        <taxon>Tumebacillus</taxon>
    </lineage>
</organism>
<gene>
    <name evidence="1" type="ORF">EL26_11940</name>
</gene>
<accession>A0A074LR70</accession>
<comment type="caution">
    <text evidence="1">The sequence shown here is derived from an EMBL/GenBank/DDBJ whole genome shotgun (WGS) entry which is preliminary data.</text>
</comment>